<name>A0A392Q8T7_9FABA</name>
<evidence type="ECO:0000313" key="2">
    <source>
        <dbReference type="Proteomes" id="UP000265520"/>
    </source>
</evidence>
<dbReference type="EMBL" id="LXQA010121376">
    <property type="protein sequence ID" value="MCI20731.1"/>
    <property type="molecule type" value="Genomic_DNA"/>
</dbReference>
<organism evidence="1 2">
    <name type="scientific">Trifolium medium</name>
    <dbReference type="NCBI Taxonomy" id="97028"/>
    <lineage>
        <taxon>Eukaryota</taxon>
        <taxon>Viridiplantae</taxon>
        <taxon>Streptophyta</taxon>
        <taxon>Embryophyta</taxon>
        <taxon>Tracheophyta</taxon>
        <taxon>Spermatophyta</taxon>
        <taxon>Magnoliopsida</taxon>
        <taxon>eudicotyledons</taxon>
        <taxon>Gunneridae</taxon>
        <taxon>Pentapetalae</taxon>
        <taxon>rosids</taxon>
        <taxon>fabids</taxon>
        <taxon>Fabales</taxon>
        <taxon>Fabaceae</taxon>
        <taxon>Papilionoideae</taxon>
        <taxon>50 kb inversion clade</taxon>
        <taxon>NPAAA clade</taxon>
        <taxon>Hologalegina</taxon>
        <taxon>IRL clade</taxon>
        <taxon>Trifolieae</taxon>
        <taxon>Trifolium</taxon>
    </lineage>
</organism>
<sequence>MGDKPATTTDLEGFTADVTAALIALSAQITILSNCLNNNNNAYNNTTNNFRRHHRGKGHIASKFAAAKFEAKEHE</sequence>
<feature type="non-terminal residue" evidence="1">
    <location>
        <position position="75"/>
    </location>
</feature>
<accession>A0A392Q8T7</accession>
<proteinExistence type="predicted"/>
<dbReference type="Proteomes" id="UP000265520">
    <property type="component" value="Unassembled WGS sequence"/>
</dbReference>
<dbReference type="AlphaFoldDB" id="A0A392Q8T7"/>
<protein>
    <submittedName>
        <fullName evidence="1">Uncharacterized protein</fullName>
    </submittedName>
</protein>
<reference evidence="1 2" key="1">
    <citation type="journal article" date="2018" name="Front. Plant Sci.">
        <title>Red Clover (Trifolium pratense) and Zigzag Clover (T. medium) - A Picture of Genomic Similarities and Differences.</title>
        <authorList>
            <person name="Dluhosova J."/>
            <person name="Istvanek J."/>
            <person name="Nedelnik J."/>
            <person name="Repkova J."/>
        </authorList>
    </citation>
    <scope>NUCLEOTIDE SEQUENCE [LARGE SCALE GENOMIC DNA]</scope>
    <source>
        <strain evidence="2">cv. 10/8</strain>
        <tissue evidence="1">Leaf</tissue>
    </source>
</reference>
<comment type="caution">
    <text evidence="1">The sequence shown here is derived from an EMBL/GenBank/DDBJ whole genome shotgun (WGS) entry which is preliminary data.</text>
</comment>
<evidence type="ECO:0000313" key="1">
    <source>
        <dbReference type="EMBL" id="MCI20731.1"/>
    </source>
</evidence>
<keyword evidence="2" id="KW-1185">Reference proteome</keyword>